<protein>
    <submittedName>
        <fullName evidence="1">Uncharacterized protein</fullName>
    </submittedName>
</protein>
<organism evidence="1 2">
    <name type="scientific">Cochliobolus sativus</name>
    <name type="common">Common root rot and spot blotch fungus</name>
    <name type="synonym">Bipolaris sorokiniana</name>
    <dbReference type="NCBI Taxonomy" id="45130"/>
    <lineage>
        <taxon>Eukaryota</taxon>
        <taxon>Fungi</taxon>
        <taxon>Dikarya</taxon>
        <taxon>Ascomycota</taxon>
        <taxon>Pezizomycotina</taxon>
        <taxon>Dothideomycetes</taxon>
        <taxon>Pleosporomycetidae</taxon>
        <taxon>Pleosporales</taxon>
        <taxon>Pleosporineae</taxon>
        <taxon>Pleosporaceae</taxon>
        <taxon>Bipolaris</taxon>
    </lineage>
</organism>
<evidence type="ECO:0000313" key="2">
    <source>
        <dbReference type="Proteomes" id="UP000624244"/>
    </source>
</evidence>
<dbReference type="AlphaFoldDB" id="A0A8H6DW06"/>
<dbReference type="EMBL" id="WNKQ01000008">
    <property type="protein sequence ID" value="KAF5849993.1"/>
    <property type="molecule type" value="Genomic_DNA"/>
</dbReference>
<gene>
    <name evidence="1" type="ORF">GGP41_005482</name>
</gene>
<comment type="caution">
    <text evidence="1">The sequence shown here is derived from an EMBL/GenBank/DDBJ whole genome shotgun (WGS) entry which is preliminary data.</text>
</comment>
<reference evidence="1" key="1">
    <citation type="submission" date="2019-11" db="EMBL/GenBank/DDBJ databases">
        <title>Bipolaris sorokiniana Genome sequencing.</title>
        <authorList>
            <person name="Wang H."/>
        </authorList>
    </citation>
    <scope>NUCLEOTIDE SEQUENCE</scope>
</reference>
<dbReference type="Proteomes" id="UP000624244">
    <property type="component" value="Unassembled WGS sequence"/>
</dbReference>
<evidence type="ECO:0000313" key="1">
    <source>
        <dbReference type="EMBL" id="KAF5849993.1"/>
    </source>
</evidence>
<proteinExistence type="predicted"/>
<name>A0A8H6DW06_COCSA</name>
<sequence length="87" mass="9816">KPVQGTTYIIVLQYDWFTDVTHSYLVAVHGVRKYIEGRASLSESISSLFWFPFSLSLSAIPGTEKNGRSYPNLPESGIKKIAVEIYF</sequence>
<feature type="non-terminal residue" evidence="1">
    <location>
        <position position="1"/>
    </location>
</feature>
<accession>A0A8H6DW06</accession>